<dbReference type="PANTHER" id="PTHR12598:SF0">
    <property type="entry name" value="COPPER HOMEOSTASIS PROTEIN CUTC HOMOLOG"/>
    <property type="match status" value="1"/>
</dbReference>
<comment type="caution">
    <text evidence="3">The sequence shown here is derived from an EMBL/GenBank/DDBJ whole genome shotgun (WGS) entry which is preliminary data.</text>
</comment>
<evidence type="ECO:0000256" key="1">
    <source>
        <dbReference type="ARBA" id="ARBA00007768"/>
    </source>
</evidence>
<comment type="caution">
    <text evidence="2">Once thought to be involved in copper homeostasis, experiments in E.coli have shown this is not the case.</text>
</comment>
<protein>
    <recommendedName>
        <fullName evidence="2">PF03932 family protein CutC</fullName>
    </recommendedName>
</protein>
<comment type="subcellular location">
    <subcellularLocation>
        <location evidence="2">Cytoplasm</location>
    </subcellularLocation>
</comment>
<dbReference type="Pfam" id="PF03932">
    <property type="entry name" value="CutC"/>
    <property type="match status" value="1"/>
</dbReference>
<dbReference type="Gene3D" id="3.20.20.380">
    <property type="entry name" value="Copper homeostasis (CutC) domain"/>
    <property type="match status" value="1"/>
</dbReference>
<accession>A0ABX2GYH8</accession>
<dbReference type="HAMAP" id="MF_00795">
    <property type="entry name" value="CutC"/>
    <property type="match status" value="1"/>
</dbReference>
<dbReference type="SUPFAM" id="SSF110395">
    <property type="entry name" value="CutC-like"/>
    <property type="match status" value="1"/>
</dbReference>
<gene>
    <name evidence="2" type="primary">cutC</name>
    <name evidence="3" type="ORF">HFM93_07070</name>
</gene>
<keyword evidence="2" id="KW-0963">Cytoplasm</keyword>
<name>A0ABX2GYH8_9FIRM</name>
<dbReference type="PANTHER" id="PTHR12598">
    <property type="entry name" value="COPPER HOMEOSTASIS PROTEIN CUTC"/>
    <property type="match status" value="1"/>
</dbReference>
<comment type="similarity">
    <text evidence="1 2">Belongs to the CutC family.</text>
</comment>
<reference evidence="3 4" key="1">
    <citation type="journal article" date="2020" name="Cell Host Microbe">
        <title>Functional and Genomic Variation between Human-Derived Isolates of Lachnospiraceae Reveals Inter- and Intra-Species Diversity.</title>
        <authorList>
            <person name="Sorbara M.T."/>
            <person name="Littmann E.R."/>
            <person name="Fontana E."/>
            <person name="Moody T.U."/>
            <person name="Kohout C.E."/>
            <person name="Gjonbalaj M."/>
            <person name="Eaton V."/>
            <person name="Seok R."/>
            <person name="Leiner I.M."/>
            <person name="Pamer E.G."/>
        </authorList>
    </citation>
    <scope>NUCLEOTIDE SEQUENCE [LARGE SCALE GENOMIC DNA]</scope>
    <source>
        <strain evidence="3 4">MSK.14.16</strain>
    </source>
</reference>
<proteinExistence type="inferred from homology"/>
<evidence type="ECO:0000313" key="4">
    <source>
        <dbReference type="Proteomes" id="UP000821846"/>
    </source>
</evidence>
<dbReference type="EMBL" id="JAAWUZ010000020">
    <property type="protein sequence ID" value="NSG30039.1"/>
    <property type="molecule type" value="Genomic_DNA"/>
</dbReference>
<evidence type="ECO:0000256" key="2">
    <source>
        <dbReference type="HAMAP-Rule" id="MF_00795"/>
    </source>
</evidence>
<sequence length="251" mass="27567">MKGILECCVDSVESAIAAKNGGADRLELCQGLVIGGVTPGTALFQEIKNQMDIRIHALMRPRFGDFCYTRHEIDILCEDIRTFRKLGADAAVIGALKPDGTLDVEAMKRMIDAAGDMSITLHRAFDVCRDPFEALETAKELGVNTILTSGQRKSAKEGVEILKQLALKADGKVDIMAGAGIDADAIRYLAPKTGITTFHMSGKMTLDSRMVYRKEGINMGLPSMSEFEIWRTDEKKVEEAREVLDQFTASF</sequence>
<evidence type="ECO:0000313" key="3">
    <source>
        <dbReference type="EMBL" id="NSG30039.1"/>
    </source>
</evidence>
<organism evidence="3 4">
    <name type="scientific">Faecalicatena fissicatena</name>
    <dbReference type="NCBI Taxonomy" id="290055"/>
    <lineage>
        <taxon>Bacteria</taxon>
        <taxon>Bacillati</taxon>
        <taxon>Bacillota</taxon>
        <taxon>Clostridia</taxon>
        <taxon>Lachnospirales</taxon>
        <taxon>Lachnospiraceae</taxon>
        <taxon>Faecalicatena</taxon>
    </lineage>
</organism>
<keyword evidence="4" id="KW-1185">Reference proteome</keyword>
<dbReference type="InterPro" id="IPR036822">
    <property type="entry name" value="CutC-like_dom_sf"/>
</dbReference>
<dbReference type="Proteomes" id="UP000821846">
    <property type="component" value="Unassembled WGS sequence"/>
</dbReference>
<dbReference type="InterPro" id="IPR005627">
    <property type="entry name" value="CutC-like"/>
</dbReference>
<dbReference type="RefSeq" id="WP_022118432.1">
    <property type="nucleotide sequence ID" value="NZ_JAAWUU010000020.1"/>
</dbReference>